<evidence type="ECO:0000313" key="1">
    <source>
        <dbReference type="EMBL" id="EIJ88315.1"/>
    </source>
</evidence>
<keyword evidence="2" id="KW-1185">Reference proteome</keyword>
<dbReference type="OMA" id="GKQCYIF"/>
<name>I3EGG8_NEMP3</name>
<gene>
    <name evidence="1" type="ORF">NEQG_01759</name>
</gene>
<accession>I3EGG8</accession>
<dbReference type="EMBL" id="GL870879">
    <property type="protein sequence ID" value="EIJ88315.1"/>
    <property type="molecule type" value="Genomic_DNA"/>
</dbReference>
<dbReference type="InParanoid" id="I3EGG8"/>
<dbReference type="OrthoDB" id="2195452at2759"/>
<proteinExistence type="predicted"/>
<sequence>MVDKAMAEEWMGRSMQRSMDAYNRIKMNLTIHGKRVDISPKYKEPVERVKQVIEALDGIERAKSILLLGSVSNLPAKRLQEYKEYKKIQKDLNAYKKTEIISGLLEKIQAQLQETEHFLDEVCKKKLILSLQGKTHENWAEFLVDKKRKSKLFVVLVEKYAEALIKHSLKDGTEAICNMSSEIEILAKRGFVDEQVSSVLAEVNQFIGMRLVHQVGKQCYIFVKSISSPIKKLKDFLEFLESFLSAEIGSVMKKHKIHQKVQTQLAQTYTTLYKEAEEQFITGKINQKRLLDRDMFYLIRSLHDAKKFCDFLDVKINIQKKLEEFYKISEKKCTQAASKWEGLIFL</sequence>
<dbReference type="AlphaFoldDB" id="I3EGG8"/>
<reference evidence="1" key="1">
    <citation type="submission" date="2011-01" db="EMBL/GenBank/DDBJ databases">
        <title>The Genome Sequence of Nematocida parisii strain ERTm3.</title>
        <authorList>
            <consortium name="The Broad Institute Genome Sequencing Platform"/>
            <consortium name="The Broad Institute Genome Sequencing Center for Infectious Disease"/>
            <person name="Cuomo C."/>
            <person name="Troemel E."/>
            <person name="Young S.K."/>
            <person name="Zeng Q."/>
            <person name="Gargeya S."/>
            <person name="Fitzgerald M."/>
            <person name="Haas B."/>
            <person name="Abouelleil A."/>
            <person name="Alvarado L."/>
            <person name="Arachchi H.M."/>
            <person name="Berlin A."/>
            <person name="Chapman S.B."/>
            <person name="Gearin G."/>
            <person name="Goldberg J."/>
            <person name="Griggs A."/>
            <person name="Gujja S."/>
            <person name="Hansen M."/>
            <person name="Heiman D."/>
            <person name="Howarth C."/>
            <person name="Larimer J."/>
            <person name="Lui A."/>
            <person name="MacDonald P.J.P."/>
            <person name="McCowen C."/>
            <person name="Montmayeur A."/>
            <person name="Murphy C."/>
            <person name="Neiman D."/>
            <person name="Pearson M."/>
            <person name="Priest M."/>
            <person name="Roberts A."/>
            <person name="Saif S."/>
            <person name="Shea T."/>
            <person name="Sisk P."/>
            <person name="Stolte C."/>
            <person name="Sykes S."/>
            <person name="Wortman J."/>
            <person name="Nusbaum C."/>
            <person name="Birren B."/>
        </authorList>
    </citation>
    <scope>NUCLEOTIDE SEQUENCE</scope>
    <source>
        <strain evidence="1">ERTm3</strain>
    </source>
</reference>
<organism evidence="1 2">
    <name type="scientific">Nematocida parisii (strain ERTm3)</name>
    <name type="common">Nematode killer fungus</name>
    <dbReference type="NCBI Taxonomy" id="935791"/>
    <lineage>
        <taxon>Eukaryota</taxon>
        <taxon>Fungi</taxon>
        <taxon>Fungi incertae sedis</taxon>
        <taxon>Microsporidia</taxon>
        <taxon>Nematocida</taxon>
    </lineage>
</organism>
<evidence type="ECO:0000313" key="2">
    <source>
        <dbReference type="Proteomes" id="UP000002872"/>
    </source>
</evidence>
<dbReference type="Proteomes" id="UP000002872">
    <property type="component" value="Unassembled WGS sequence"/>
</dbReference>
<protein>
    <submittedName>
        <fullName evidence="1">Uncharacterized protein</fullName>
    </submittedName>
</protein>
<dbReference type="VEuPathDB" id="MicrosporidiaDB:NEQG_01759"/>
<dbReference type="HOGENOM" id="CLU_047595_0_0_1"/>